<dbReference type="EMBL" id="BART01029742">
    <property type="protein sequence ID" value="GAH10267.1"/>
    <property type="molecule type" value="Genomic_DNA"/>
</dbReference>
<protein>
    <submittedName>
        <fullName evidence="1">Uncharacterized protein</fullName>
    </submittedName>
</protein>
<organism evidence="1">
    <name type="scientific">marine sediment metagenome</name>
    <dbReference type="NCBI Taxonomy" id="412755"/>
    <lineage>
        <taxon>unclassified sequences</taxon>
        <taxon>metagenomes</taxon>
        <taxon>ecological metagenomes</taxon>
    </lineage>
</organism>
<accession>X1CR23</accession>
<comment type="caution">
    <text evidence="1">The sequence shown here is derived from an EMBL/GenBank/DDBJ whole genome shotgun (WGS) entry which is preliminary data.</text>
</comment>
<name>X1CR23_9ZZZZ</name>
<dbReference type="AlphaFoldDB" id="X1CR23"/>
<proteinExistence type="predicted"/>
<reference evidence="1" key="1">
    <citation type="journal article" date="2014" name="Front. Microbiol.">
        <title>High frequency of phylogenetically diverse reductive dehalogenase-homologous genes in deep subseafloor sedimentary metagenomes.</title>
        <authorList>
            <person name="Kawai M."/>
            <person name="Futagami T."/>
            <person name="Toyoda A."/>
            <person name="Takaki Y."/>
            <person name="Nishi S."/>
            <person name="Hori S."/>
            <person name="Arai W."/>
            <person name="Tsubouchi T."/>
            <person name="Morono Y."/>
            <person name="Uchiyama I."/>
            <person name="Ito T."/>
            <person name="Fujiyama A."/>
            <person name="Inagaki F."/>
            <person name="Takami H."/>
        </authorList>
    </citation>
    <scope>NUCLEOTIDE SEQUENCE</scope>
    <source>
        <strain evidence="1">Expedition CK06-06</strain>
    </source>
</reference>
<evidence type="ECO:0000313" key="1">
    <source>
        <dbReference type="EMBL" id="GAH10267.1"/>
    </source>
</evidence>
<gene>
    <name evidence="1" type="ORF">S01H4_52117</name>
</gene>
<sequence>MNTSENTFTEKKKKETMRKLDLKNYTLSIPDAQGVMQFTSYQFKKVLMQILTNVSLGLTGQQKLSQ</sequence>